<keyword evidence="2" id="KW-1185">Reference proteome</keyword>
<evidence type="ECO:0000313" key="1">
    <source>
        <dbReference type="EMBL" id="TRX94709.1"/>
    </source>
</evidence>
<dbReference type="AlphaFoldDB" id="A0A553I3C9"/>
<name>A0A553I3C9_9PEZI</name>
<dbReference type="SUPFAM" id="SSF81383">
    <property type="entry name" value="F-box domain"/>
    <property type="match status" value="1"/>
</dbReference>
<dbReference type="STRING" id="2512241.A0A553I3C9"/>
<evidence type="ECO:0000313" key="2">
    <source>
        <dbReference type="Proteomes" id="UP000319160"/>
    </source>
</evidence>
<sequence length="445" mass="51390">MSHSPRYSELRQLVLGDNGLTPEEARYVKFLLYDMHTDLISELPLELIVLVALELELHEFQHCLSVSKAWRRRFLSDSVILAYANRRWPAIIDGVMTQSRFLEILTELRVTPSGSLENGMIYRNSRQWLVAEEVRFDNKTHFTLDPVFHSQLSNVPDVYTRYSMDPDGIEKLTPFYASGKVAWHIPGRAILIDDLRSKTRKVFTPPSGTMRGSSLELRSLGSRLAIGTINRLLIAFDHVDNRSYEKSLSGRVLQCATQNSRVAIVLYGGDVITWTPNHAATHLDLSRLILGLAMNPRETESWKKHLNVSFDPRNSKILYLTSSYHFETKCLVRVTVHEFQGSVHIASWSFDYGPVSNEVSLSSDYEIDYGCILFYLDGQPPFAVFDKIKRKFVDVSYYGGRRFFNSLYLDYPEQLDLDFKVRFRRQGYEFLQLTLRQNTCDKEHC</sequence>
<dbReference type="EMBL" id="VFLP01000020">
    <property type="protein sequence ID" value="TRX94709.1"/>
    <property type="molecule type" value="Genomic_DNA"/>
</dbReference>
<protein>
    <recommendedName>
        <fullName evidence="3">F-box domain-containing protein</fullName>
    </recommendedName>
</protein>
<comment type="caution">
    <text evidence="1">The sequence shown here is derived from an EMBL/GenBank/DDBJ whole genome shotgun (WGS) entry which is preliminary data.</text>
</comment>
<dbReference type="InterPro" id="IPR036047">
    <property type="entry name" value="F-box-like_dom_sf"/>
</dbReference>
<organism evidence="1 2">
    <name type="scientific">Xylaria flabelliformis</name>
    <dbReference type="NCBI Taxonomy" id="2512241"/>
    <lineage>
        <taxon>Eukaryota</taxon>
        <taxon>Fungi</taxon>
        <taxon>Dikarya</taxon>
        <taxon>Ascomycota</taxon>
        <taxon>Pezizomycotina</taxon>
        <taxon>Sordariomycetes</taxon>
        <taxon>Xylariomycetidae</taxon>
        <taxon>Xylariales</taxon>
        <taxon>Xylariaceae</taxon>
        <taxon>Xylaria</taxon>
    </lineage>
</organism>
<evidence type="ECO:0008006" key="3">
    <source>
        <dbReference type="Google" id="ProtNLM"/>
    </source>
</evidence>
<dbReference type="Proteomes" id="UP000319160">
    <property type="component" value="Unassembled WGS sequence"/>
</dbReference>
<dbReference type="OrthoDB" id="5295250at2759"/>
<gene>
    <name evidence="1" type="ORF">FHL15_004481</name>
</gene>
<accession>A0A553I3C9</accession>
<proteinExistence type="predicted"/>
<reference evidence="2" key="1">
    <citation type="submission" date="2019-06" db="EMBL/GenBank/DDBJ databases">
        <title>Draft genome sequence of the griseofulvin-producing fungus Xylaria cubensis strain G536.</title>
        <authorList>
            <person name="Mead M.E."/>
            <person name="Raja H.A."/>
            <person name="Steenwyk J.L."/>
            <person name="Knowles S.L."/>
            <person name="Oberlies N.H."/>
            <person name="Rokas A."/>
        </authorList>
    </citation>
    <scope>NUCLEOTIDE SEQUENCE [LARGE SCALE GENOMIC DNA]</scope>
    <source>
        <strain evidence="2">G536</strain>
    </source>
</reference>